<dbReference type="Gene3D" id="3.90.550.10">
    <property type="entry name" value="Spore Coat Polysaccharide Biosynthesis Protein SpsA, Chain A"/>
    <property type="match status" value="1"/>
</dbReference>
<dbReference type="InterPro" id="IPR001173">
    <property type="entry name" value="Glyco_trans_2-like"/>
</dbReference>
<keyword evidence="1" id="KW-0175">Coiled coil</keyword>
<evidence type="ECO:0000313" key="3">
    <source>
        <dbReference type="EMBL" id="MEM5422981.1"/>
    </source>
</evidence>
<gene>
    <name evidence="3" type="ORF">VSR73_18130</name>
</gene>
<dbReference type="CDD" id="cd04186">
    <property type="entry name" value="GT_2_like_c"/>
    <property type="match status" value="1"/>
</dbReference>
<dbReference type="InterPro" id="IPR029063">
    <property type="entry name" value="SAM-dependent_MTases_sf"/>
</dbReference>
<dbReference type="Proteomes" id="UP001489897">
    <property type="component" value="Unassembled WGS sequence"/>
</dbReference>
<dbReference type="Gene3D" id="3.40.50.2000">
    <property type="entry name" value="Glycogen Phosphorylase B"/>
    <property type="match status" value="1"/>
</dbReference>
<dbReference type="RefSeq" id="WP_342947794.1">
    <property type="nucleotide sequence ID" value="NZ_JAYMRV010000005.1"/>
</dbReference>
<dbReference type="PANTHER" id="PTHR43179:SF7">
    <property type="entry name" value="RHAMNOSYLTRANSFERASE WBBL"/>
    <property type="match status" value="1"/>
</dbReference>
<accession>A0ABU9RSD3</accession>
<dbReference type="Gene3D" id="3.40.50.150">
    <property type="entry name" value="Vaccinia Virus protein VP39"/>
    <property type="match status" value="1"/>
</dbReference>
<feature type="domain" description="Glycosyltransferase 2-like" evidence="2">
    <location>
        <begin position="452"/>
        <end position="572"/>
    </location>
</feature>
<keyword evidence="3" id="KW-0489">Methyltransferase</keyword>
<dbReference type="EMBL" id="JAYMRV010000005">
    <property type="protein sequence ID" value="MEM5422981.1"/>
    <property type="molecule type" value="Genomic_DNA"/>
</dbReference>
<name>A0ABU9RSD3_9BURK</name>
<keyword evidence="4" id="KW-1185">Reference proteome</keyword>
<dbReference type="GO" id="GO:0032259">
    <property type="term" value="P:methylation"/>
    <property type="evidence" value="ECO:0007669"/>
    <property type="project" value="UniProtKB-KW"/>
</dbReference>
<evidence type="ECO:0000313" key="4">
    <source>
        <dbReference type="Proteomes" id="UP001489897"/>
    </source>
</evidence>
<dbReference type="GO" id="GO:0008168">
    <property type="term" value="F:methyltransferase activity"/>
    <property type="evidence" value="ECO:0007669"/>
    <property type="project" value="UniProtKB-KW"/>
</dbReference>
<dbReference type="SUPFAM" id="SSF53756">
    <property type="entry name" value="UDP-Glycosyltransferase/glycogen phosphorylase"/>
    <property type="match status" value="1"/>
</dbReference>
<evidence type="ECO:0000259" key="2">
    <source>
        <dbReference type="Pfam" id="PF00535"/>
    </source>
</evidence>
<dbReference type="Pfam" id="PF13692">
    <property type="entry name" value="Glyco_trans_1_4"/>
    <property type="match status" value="1"/>
</dbReference>
<sequence>MKTLADQYSLPEIIAALGIEGELFWDPRRLVSPGAWTGHIATAFWLVKAIRPRVVVELGTHSGNSYSALCQAVAQLGLSTRCFAIDTWQGDEHAGAYGDDVFHDLSKFNELHYAEFSRLLRMTFDEAREHFPSQPQGEIDLLHIDGLHTYEAAKHDFETWIGALSERAVVLFHDINVRERGFGVWKLWQELSAQYPSFEFDNSYGLGVLCVGRNQAPLMAKLVELGSVPEAAATIRALFAARGEAFNRHVKLIDLERHAVNLGGEIARLSHETQDGRSELDQRVHDSEDVHAVQRELNRRIEALLSDLAHAKDKQLAQAAQLDAAARQVRNLEAELASQRSSHEVQIHSMLENELRERDQIVRSFQTSTSWRVTAPMRAIISRLRRGANAPAFPSTARIGGARSTKAAGAPGALAGADAKSAMREGFKVRLDSFLTASGALRFKRDLSPDVSILLVFYNSAELSYACLASIAEVLHESSVRAEVIILDNGSTDATSSLLDRIEGATIIRSRENLHFLKGANRAAKEARGKYLLFLNNDALLLPGSLEAAFSLCESSGDIGAVGGRIILPSGTLQEAGSVVWNNGACTGYGRGAVPDAPEFMFRRDVDYCSGAFLMTPRSVFEELNAFDESYAPAYYEETDYCLRLWESGRRVVYDPEVVILHYEFGSSSSSEQALQLQQRNHAIFRERHEAWLAKQKSVALERILWARQARNDKLRVLYIEDRVPHESLGSGYPRSRELLCALERAGVQITLFPMFEHDETWLTIRKTIPASVEVMRGHSVKNLPQFLRERVGYYDAVVVCRPHNMKAFLKATNGGHAKWTGDATIVYDAESLFASRTLLERQLNGEIVSSAEADSLILDEIALTKPAKVVISVSEAEKRHFEMHAVSSVYVLGHSVEALPTPRQFDQRVDFLFVGGIHDDKSPNADSLRWFVKMVWPLVLERLGPETKLHIVGHNRAPTIVALRSDTVRLVGKVDDLSPWYDSARVVIAPTRIAAGIPSKAHTAAAYGVPMVTTRLIAEQLGWESGVHLLAEDDANDYADACCRLYTDRTLWESVRNNALTQVAADCSPERFAETVTGLLAQIPRISSHS</sequence>
<keyword evidence="3" id="KW-0808">Transferase</keyword>
<proteinExistence type="predicted"/>
<dbReference type="Pfam" id="PF00535">
    <property type="entry name" value="Glycos_transf_2"/>
    <property type="match status" value="1"/>
</dbReference>
<evidence type="ECO:0000256" key="1">
    <source>
        <dbReference type="SAM" id="Coils"/>
    </source>
</evidence>
<reference evidence="3 4" key="1">
    <citation type="submission" date="2024-01" db="EMBL/GenBank/DDBJ databases">
        <title>The diversity of rhizobia nodulating Mimosa spp. in eleven states of Brazil covering several biomes is determined by host plant, location, and edaphic factors.</title>
        <authorList>
            <person name="Rouws L."/>
            <person name="Barauna A."/>
            <person name="Beukes C."/>
            <person name="De Faria S.M."/>
            <person name="Gross E."/>
            <person name="Dos Reis Junior F.B."/>
            <person name="Simon M."/>
            <person name="Maluk M."/>
            <person name="Odee D.W."/>
            <person name="Kenicer G."/>
            <person name="Young J.P.W."/>
            <person name="Reis V.M."/>
            <person name="Zilli J."/>
            <person name="James E.K."/>
        </authorList>
    </citation>
    <scope>NUCLEOTIDE SEQUENCE [LARGE SCALE GENOMIC DNA]</scope>
    <source>
        <strain evidence="3 4">JPY167</strain>
    </source>
</reference>
<dbReference type="EC" id="2.1.1.-" evidence="3"/>
<dbReference type="Pfam" id="PF13578">
    <property type="entry name" value="Methyltransf_24"/>
    <property type="match status" value="1"/>
</dbReference>
<feature type="coiled-coil region" evidence="1">
    <location>
        <begin position="294"/>
        <end position="342"/>
    </location>
</feature>
<organism evidence="3 4">
    <name type="scientific">Paraburkholderia ferrariae</name>
    <dbReference type="NCBI Taxonomy" id="386056"/>
    <lineage>
        <taxon>Bacteria</taxon>
        <taxon>Pseudomonadati</taxon>
        <taxon>Pseudomonadota</taxon>
        <taxon>Betaproteobacteria</taxon>
        <taxon>Burkholderiales</taxon>
        <taxon>Burkholderiaceae</taxon>
        <taxon>Paraburkholderia</taxon>
    </lineage>
</organism>
<protein>
    <submittedName>
        <fullName evidence="3">Class I SAM-dependent methyltransferase</fullName>
        <ecNumber evidence="3">2.1.1.-</ecNumber>
    </submittedName>
</protein>
<comment type="caution">
    <text evidence="3">The sequence shown here is derived from an EMBL/GenBank/DDBJ whole genome shotgun (WGS) entry which is preliminary data.</text>
</comment>
<dbReference type="SUPFAM" id="SSF53448">
    <property type="entry name" value="Nucleotide-diphospho-sugar transferases"/>
    <property type="match status" value="1"/>
</dbReference>
<dbReference type="SUPFAM" id="SSF53335">
    <property type="entry name" value="S-adenosyl-L-methionine-dependent methyltransferases"/>
    <property type="match status" value="1"/>
</dbReference>
<dbReference type="InterPro" id="IPR029044">
    <property type="entry name" value="Nucleotide-diphossugar_trans"/>
</dbReference>
<dbReference type="PANTHER" id="PTHR43179">
    <property type="entry name" value="RHAMNOSYLTRANSFERASE WBBL"/>
    <property type="match status" value="1"/>
</dbReference>